<name>A0ABQ0SBQ5_NOVHA</name>
<sequence>MPDYTREKAHGGRVAGVDEVGRGPLAGPVVAAAVMFMHGVPDDLASRLDDSKKLRPAARLRAFAELRALPSVLIGVAAASVTEIERHNILRAAHIAMQRAVARLPQRPDLVLVDGNATPDFGCATQCVVGGDSKSLSIAAASIVAKVIRDRLMERLSVRWPGYGWERNAGYGTAAHRAALCAVGITPHHRAAFGTVRALAGMSAPPPRSRSQSQSQSVACPPAPLTPKNAEQPSC</sequence>
<feature type="domain" description="RNase H type-2" evidence="18">
    <location>
        <begin position="12"/>
        <end position="205"/>
    </location>
</feature>
<evidence type="ECO:0000256" key="15">
    <source>
        <dbReference type="PROSITE-ProRule" id="PRU01319"/>
    </source>
</evidence>
<keyword evidence="8 14" id="KW-0963">Cytoplasm</keyword>
<dbReference type="InterPro" id="IPR012337">
    <property type="entry name" value="RNaseH-like_sf"/>
</dbReference>
<dbReference type="EC" id="3.1.26.4" evidence="6 14"/>
<evidence type="ECO:0000256" key="2">
    <source>
        <dbReference type="ARBA" id="ARBA00001946"/>
    </source>
</evidence>
<evidence type="ECO:0000256" key="4">
    <source>
        <dbReference type="ARBA" id="ARBA00004496"/>
    </source>
</evidence>
<evidence type="ECO:0000256" key="10">
    <source>
        <dbReference type="ARBA" id="ARBA00022723"/>
    </source>
</evidence>
<keyword evidence="9 14" id="KW-0540">Nuclease</keyword>
<evidence type="ECO:0000256" key="14">
    <source>
        <dbReference type="HAMAP-Rule" id="MF_00052"/>
    </source>
</evidence>
<gene>
    <name evidence="14 19" type="primary">rnhB</name>
    <name evidence="19" type="ORF">GHA01_05090</name>
</gene>
<keyword evidence="20" id="KW-1185">Reference proteome</keyword>
<evidence type="ECO:0000256" key="12">
    <source>
        <dbReference type="ARBA" id="ARBA00022801"/>
    </source>
</evidence>
<dbReference type="InterPro" id="IPR001352">
    <property type="entry name" value="RNase_HII/HIII"/>
</dbReference>
<dbReference type="InterPro" id="IPR022898">
    <property type="entry name" value="RNase_HII"/>
</dbReference>
<dbReference type="Gene3D" id="3.30.420.10">
    <property type="entry name" value="Ribonuclease H-like superfamily/Ribonuclease H"/>
    <property type="match status" value="1"/>
</dbReference>
<dbReference type="Pfam" id="PF01351">
    <property type="entry name" value="RNase_HII"/>
    <property type="match status" value="1"/>
</dbReference>
<protein>
    <recommendedName>
        <fullName evidence="7 14">Ribonuclease HII</fullName>
        <shortName evidence="14">RNase HII</shortName>
        <ecNumber evidence="6 14">3.1.26.4</ecNumber>
    </recommendedName>
</protein>
<dbReference type="InterPro" id="IPR036397">
    <property type="entry name" value="RNaseH_sf"/>
</dbReference>
<organism evidence="19 20">
    <name type="scientific">Novacetimonas hansenii</name>
    <name type="common">Komagataeibacter hansenii</name>
    <dbReference type="NCBI Taxonomy" id="436"/>
    <lineage>
        <taxon>Bacteria</taxon>
        <taxon>Pseudomonadati</taxon>
        <taxon>Pseudomonadota</taxon>
        <taxon>Alphaproteobacteria</taxon>
        <taxon>Acetobacterales</taxon>
        <taxon>Acetobacteraceae</taxon>
        <taxon>Novacetimonas</taxon>
    </lineage>
</organism>
<comment type="cofactor">
    <cofactor evidence="2">
        <name>Mg(2+)</name>
        <dbReference type="ChEBI" id="CHEBI:18420"/>
    </cofactor>
</comment>
<evidence type="ECO:0000256" key="5">
    <source>
        <dbReference type="ARBA" id="ARBA00007383"/>
    </source>
</evidence>
<comment type="catalytic activity">
    <reaction evidence="1 14 15 16">
        <text>Endonucleolytic cleavage to 5'-phosphomonoester.</text>
        <dbReference type="EC" id="3.1.26.4"/>
    </reaction>
</comment>
<keyword evidence="10 14" id="KW-0479">Metal-binding</keyword>
<dbReference type="PANTHER" id="PTHR10954:SF18">
    <property type="entry name" value="RIBONUCLEASE HII"/>
    <property type="match status" value="1"/>
</dbReference>
<dbReference type="RefSeq" id="WP_003621039.1">
    <property type="nucleotide sequence ID" value="NZ_BJNN01000038.1"/>
</dbReference>
<feature type="binding site" evidence="14 15">
    <location>
        <position position="19"/>
    </location>
    <ligand>
        <name>a divalent metal cation</name>
        <dbReference type="ChEBI" id="CHEBI:60240"/>
    </ligand>
</feature>
<comment type="cofactor">
    <cofactor evidence="14 15">
        <name>Mn(2+)</name>
        <dbReference type="ChEBI" id="CHEBI:29035"/>
    </cofactor>
    <cofactor evidence="14 15">
        <name>Mg(2+)</name>
        <dbReference type="ChEBI" id="CHEBI:18420"/>
    </cofactor>
    <text evidence="14 15">Manganese or magnesium. Binds 1 divalent metal ion per monomer in the absence of substrate. May bind a second metal ion after substrate binding.</text>
</comment>
<evidence type="ECO:0000256" key="16">
    <source>
        <dbReference type="RuleBase" id="RU003515"/>
    </source>
</evidence>
<proteinExistence type="inferred from homology"/>
<evidence type="ECO:0000259" key="18">
    <source>
        <dbReference type="PROSITE" id="PS51975"/>
    </source>
</evidence>
<evidence type="ECO:0000256" key="7">
    <source>
        <dbReference type="ARBA" id="ARBA00019179"/>
    </source>
</evidence>
<keyword evidence="12 14" id="KW-0378">Hydrolase</keyword>
<comment type="caution">
    <text evidence="19">The sequence shown here is derived from an EMBL/GenBank/DDBJ whole genome shotgun (WGS) entry which is preliminary data.</text>
</comment>
<evidence type="ECO:0000313" key="20">
    <source>
        <dbReference type="Proteomes" id="UP000319478"/>
    </source>
</evidence>
<evidence type="ECO:0000256" key="6">
    <source>
        <dbReference type="ARBA" id="ARBA00012180"/>
    </source>
</evidence>
<evidence type="ECO:0000256" key="8">
    <source>
        <dbReference type="ARBA" id="ARBA00022490"/>
    </source>
</evidence>
<evidence type="ECO:0000256" key="9">
    <source>
        <dbReference type="ARBA" id="ARBA00022722"/>
    </source>
</evidence>
<dbReference type="InterPro" id="IPR024567">
    <property type="entry name" value="RNase_HII/HIII_dom"/>
</dbReference>
<accession>A0ABQ0SBQ5</accession>
<keyword evidence="13 14" id="KW-0464">Manganese</keyword>
<dbReference type="PROSITE" id="PS51975">
    <property type="entry name" value="RNASE_H_2"/>
    <property type="match status" value="1"/>
</dbReference>
<evidence type="ECO:0000256" key="11">
    <source>
        <dbReference type="ARBA" id="ARBA00022759"/>
    </source>
</evidence>
<comment type="similarity">
    <text evidence="5 14 16">Belongs to the RNase HII family.</text>
</comment>
<evidence type="ECO:0000256" key="1">
    <source>
        <dbReference type="ARBA" id="ARBA00000077"/>
    </source>
</evidence>
<evidence type="ECO:0000313" key="19">
    <source>
        <dbReference type="EMBL" id="GEC62660.1"/>
    </source>
</evidence>
<dbReference type="PANTHER" id="PTHR10954">
    <property type="entry name" value="RIBONUCLEASE H2 SUBUNIT A"/>
    <property type="match status" value="1"/>
</dbReference>
<dbReference type="SUPFAM" id="SSF53098">
    <property type="entry name" value="Ribonuclease H-like"/>
    <property type="match status" value="1"/>
</dbReference>
<dbReference type="CDD" id="cd07182">
    <property type="entry name" value="RNase_HII_bacteria_HII_like"/>
    <property type="match status" value="1"/>
</dbReference>
<dbReference type="Proteomes" id="UP000319478">
    <property type="component" value="Unassembled WGS sequence"/>
</dbReference>
<feature type="region of interest" description="Disordered" evidence="17">
    <location>
        <begin position="201"/>
        <end position="235"/>
    </location>
</feature>
<keyword evidence="11 14" id="KW-0255">Endonuclease</keyword>
<comment type="subcellular location">
    <subcellularLocation>
        <location evidence="4 14">Cytoplasm</location>
    </subcellularLocation>
</comment>
<comment type="function">
    <text evidence="3 14 16">Endonuclease that specifically degrades the RNA of RNA-DNA hybrids.</text>
</comment>
<evidence type="ECO:0000256" key="17">
    <source>
        <dbReference type="SAM" id="MobiDB-lite"/>
    </source>
</evidence>
<reference evidence="19 20" key="1">
    <citation type="submission" date="2019-06" db="EMBL/GenBank/DDBJ databases">
        <title>Whole genome shotgun sequence of Komagataeibacter hansenii NBRC 14820.</title>
        <authorList>
            <person name="Hosoyama A."/>
            <person name="Uohara A."/>
            <person name="Ohji S."/>
            <person name="Ichikawa N."/>
        </authorList>
    </citation>
    <scope>NUCLEOTIDE SEQUENCE [LARGE SCALE GENOMIC DNA]</scope>
    <source>
        <strain evidence="19 20">NBRC 14820</strain>
    </source>
</reference>
<feature type="binding site" evidence="14 15">
    <location>
        <position position="114"/>
    </location>
    <ligand>
        <name>a divalent metal cation</name>
        <dbReference type="ChEBI" id="CHEBI:60240"/>
    </ligand>
</feature>
<feature type="binding site" evidence="14 15">
    <location>
        <position position="18"/>
    </location>
    <ligand>
        <name>a divalent metal cation</name>
        <dbReference type="ChEBI" id="CHEBI:60240"/>
    </ligand>
</feature>
<dbReference type="EMBL" id="BJNN01000038">
    <property type="protein sequence ID" value="GEC62660.1"/>
    <property type="molecule type" value="Genomic_DNA"/>
</dbReference>
<dbReference type="HAMAP" id="MF_00052_B">
    <property type="entry name" value="RNase_HII_B"/>
    <property type="match status" value="1"/>
</dbReference>
<evidence type="ECO:0000256" key="3">
    <source>
        <dbReference type="ARBA" id="ARBA00004065"/>
    </source>
</evidence>
<dbReference type="NCBIfam" id="NF000595">
    <property type="entry name" value="PRK00015.1-3"/>
    <property type="match status" value="1"/>
</dbReference>
<evidence type="ECO:0000256" key="13">
    <source>
        <dbReference type="ARBA" id="ARBA00023211"/>
    </source>
</evidence>